<protein>
    <submittedName>
        <fullName evidence="8">Cobalt-zinc-cadmium resistance protein</fullName>
    </submittedName>
</protein>
<dbReference type="InterPro" id="IPR050291">
    <property type="entry name" value="CDF_Transporter"/>
</dbReference>
<dbReference type="GO" id="GO:0015086">
    <property type="term" value="F:cadmium ion transmembrane transporter activity"/>
    <property type="evidence" value="ECO:0007669"/>
    <property type="project" value="TreeGrafter"/>
</dbReference>
<dbReference type="OrthoDB" id="2388015at2"/>
<feature type="transmembrane region" description="Helical" evidence="6">
    <location>
        <begin position="42"/>
        <end position="61"/>
    </location>
</feature>
<dbReference type="PANTHER" id="PTHR43840:SF15">
    <property type="entry name" value="MITOCHONDRIAL METAL TRANSPORTER 1-RELATED"/>
    <property type="match status" value="1"/>
</dbReference>
<dbReference type="PANTHER" id="PTHR43840">
    <property type="entry name" value="MITOCHONDRIAL METAL TRANSPORTER 1-RELATED"/>
    <property type="match status" value="1"/>
</dbReference>
<keyword evidence="3 6" id="KW-0812">Transmembrane</keyword>
<gene>
    <name evidence="8" type="ORF">MHA01_29680</name>
</gene>
<dbReference type="Pfam" id="PF01545">
    <property type="entry name" value="Cation_efflux"/>
    <property type="match status" value="1"/>
</dbReference>
<keyword evidence="5 6" id="KW-0472">Membrane</keyword>
<reference evidence="8 9" key="1">
    <citation type="submission" date="2019-07" db="EMBL/GenBank/DDBJ databases">
        <title>Whole genome shotgun sequence of Marinococcus halophilus NBRC 102359.</title>
        <authorList>
            <person name="Hosoyama A."/>
            <person name="Uohara A."/>
            <person name="Ohji S."/>
            <person name="Ichikawa N."/>
        </authorList>
    </citation>
    <scope>NUCLEOTIDE SEQUENCE [LARGE SCALE GENOMIC DNA]</scope>
    <source>
        <strain evidence="8 9">NBRC 102359</strain>
    </source>
</reference>
<keyword evidence="4 6" id="KW-1133">Transmembrane helix</keyword>
<evidence type="ECO:0000259" key="7">
    <source>
        <dbReference type="Pfam" id="PF01545"/>
    </source>
</evidence>
<evidence type="ECO:0000256" key="1">
    <source>
        <dbReference type="ARBA" id="ARBA00004141"/>
    </source>
</evidence>
<dbReference type="RefSeq" id="WP_094908645.1">
    <property type="nucleotide sequence ID" value="NZ_BJUN01000027.1"/>
</dbReference>
<evidence type="ECO:0000256" key="6">
    <source>
        <dbReference type="SAM" id="Phobius"/>
    </source>
</evidence>
<dbReference type="AlphaFoldDB" id="A0A510YA92"/>
<keyword evidence="9" id="KW-1185">Reference proteome</keyword>
<organism evidence="8 9">
    <name type="scientific">Marinococcus halophilus</name>
    <dbReference type="NCBI Taxonomy" id="1371"/>
    <lineage>
        <taxon>Bacteria</taxon>
        <taxon>Bacillati</taxon>
        <taxon>Bacillota</taxon>
        <taxon>Bacilli</taxon>
        <taxon>Bacillales</taxon>
        <taxon>Bacillaceae</taxon>
        <taxon>Marinococcus</taxon>
    </lineage>
</organism>
<dbReference type="InterPro" id="IPR058533">
    <property type="entry name" value="Cation_efflux_TM"/>
</dbReference>
<keyword evidence="2" id="KW-0813">Transport</keyword>
<feature type="domain" description="Cation efflux protein transmembrane" evidence="7">
    <location>
        <begin position="10"/>
        <end position="206"/>
    </location>
</feature>
<dbReference type="Gene3D" id="1.20.1510.10">
    <property type="entry name" value="Cation efflux protein transmembrane domain"/>
    <property type="match status" value="1"/>
</dbReference>
<dbReference type="EMBL" id="BJUN01000027">
    <property type="protein sequence ID" value="GEK60063.1"/>
    <property type="molecule type" value="Genomic_DNA"/>
</dbReference>
<dbReference type="GO" id="GO:0015093">
    <property type="term" value="F:ferrous iron transmembrane transporter activity"/>
    <property type="evidence" value="ECO:0007669"/>
    <property type="project" value="TreeGrafter"/>
</dbReference>
<dbReference type="GO" id="GO:0005886">
    <property type="term" value="C:plasma membrane"/>
    <property type="evidence" value="ECO:0007669"/>
    <property type="project" value="TreeGrafter"/>
</dbReference>
<dbReference type="GO" id="GO:0015341">
    <property type="term" value="F:zinc efflux antiporter activity"/>
    <property type="evidence" value="ECO:0007669"/>
    <property type="project" value="TreeGrafter"/>
</dbReference>
<feature type="transmembrane region" description="Helical" evidence="6">
    <location>
        <begin position="180"/>
        <end position="199"/>
    </location>
</feature>
<evidence type="ECO:0000256" key="4">
    <source>
        <dbReference type="ARBA" id="ARBA00022989"/>
    </source>
</evidence>
<feature type="transmembrane region" description="Helical" evidence="6">
    <location>
        <begin position="114"/>
        <end position="132"/>
    </location>
</feature>
<comment type="subcellular location">
    <subcellularLocation>
        <location evidence="1">Membrane</location>
        <topology evidence="1">Multi-pass membrane protein</topology>
    </subcellularLocation>
</comment>
<accession>A0A510YA92</accession>
<dbReference type="SUPFAM" id="SSF161111">
    <property type="entry name" value="Cation efflux protein transmembrane domain-like"/>
    <property type="match status" value="1"/>
</dbReference>
<feature type="transmembrane region" description="Helical" evidence="6">
    <location>
        <begin position="152"/>
        <end position="174"/>
    </location>
</feature>
<evidence type="ECO:0000313" key="8">
    <source>
        <dbReference type="EMBL" id="GEK60063.1"/>
    </source>
</evidence>
<proteinExistence type="predicted"/>
<dbReference type="GO" id="GO:0006882">
    <property type="term" value="P:intracellular zinc ion homeostasis"/>
    <property type="evidence" value="ECO:0007669"/>
    <property type="project" value="TreeGrafter"/>
</dbReference>
<evidence type="ECO:0000256" key="2">
    <source>
        <dbReference type="ARBA" id="ARBA00022448"/>
    </source>
</evidence>
<evidence type="ECO:0000256" key="5">
    <source>
        <dbReference type="ARBA" id="ARBA00023136"/>
    </source>
</evidence>
<evidence type="ECO:0000256" key="3">
    <source>
        <dbReference type="ARBA" id="ARBA00022692"/>
    </source>
</evidence>
<dbReference type="InterPro" id="IPR027469">
    <property type="entry name" value="Cation_efflux_TMD_sf"/>
</dbReference>
<sequence length="305" mass="34288">MNMKQEKKILWISIMATVLFSGTGMILGLWVQSQMIVFDGLYSLVGVALSCVSLAAATWMATTDWKRYPFGLDIVEPLVVLFKYMVILLLIAGSAAAALVSLFQGGRDMQVGPAFVYSFIGLLACGAVARYLHVQASRSQSALLKAESNQWLMDTLVSMGVFVGFLVAFMLEIFQWFPSFIPYVDPVMVLLVSVYFLRFPLKEMRLALREVLAMSSHEGIRRRMEETLEELAADYNVEESFLRITKVGRTLWVEIDIVALESSPLNSLKKQDEMREKLAAILTGATPKKWLTVSFMADRHWALDD</sequence>
<comment type="caution">
    <text evidence="8">The sequence shown here is derived from an EMBL/GenBank/DDBJ whole genome shotgun (WGS) entry which is preliminary data.</text>
</comment>
<feature type="transmembrane region" description="Helical" evidence="6">
    <location>
        <begin position="9"/>
        <end position="30"/>
    </location>
</feature>
<name>A0A510YA92_MARHA</name>
<feature type="transmembrane region" description="Helical" evidence="6">
    <location>
        <begin position="81"/>
        <end position="102"/>
    </location>
</feature>
<evidence type="ECO:0000313" key="9">
    <source>
        <dbReference type="Proteomes" id="UP000321051"/>
    </source>
</evidence>
<dbReference type="Proteomes" id="UP000321051">
    <property type="component" value="Unassembled WGS sequence"/>
</dbReference>